<organism evidence="1 2">
    <name type="scientific">Dermacentor silvarum</name>
    <name type="common">Tick</name>
    <dbReference type="NCBI Taxonomy" id="543639"/>
    <lineage>
        <taxon>Eukaryota</taxon>
        <taxon>Metazoa</taxon>
        <taxon>Ecdysozoa</taxon>
        <taxon>Arthropoda</taxon>
        <taxon>Chelicerata</taxon>
        <taxon>Arachnida</taxon>
        <taxon>Acari</taxon>
        <taxon>Parasitiformes</taxon>
        <taxon>Ixodida</taxon>
        <taxon>Ixodoidea</taxon>
        <taxon>Ixodidae</taxon>
        <taxon>Rhipicephalinae</taxon>
        <taxon>Dermacentor</taxon>
    </lineage>
</organism>
<evidence type="ECO:0000313" key="2">
    <source>
        <dbReference type="Proteomes" id="UP000821865"/>
    </source>
</evidence>
<gene>
    <name evidence="1" type="ORF">HPB49_007168</name>
</gene>
<proteinExistence type="predicted"/>
<reference evidence="1" key="1">
    <citation type="submission" date="2020-05" db="EMBL/GenBank/DDBJ databases">
        <title>Large-scale comparative analyses of tick genomes elucidate their genetic diversity and vector capacities.</title>
        <authorList>
            <person name="Jia N."/>
            <person name="Wang J."/>
            <person name="Shi W."/>
            <person name="Du L."/>
            <person name="Sun Y."/>
            <person name="Zhan W."/>
            <person name="Jiang J."/>
            <person name="Wang Q."/>
            <person name="Zhang B."/>
            <person name="Ji P."/>
            <person name="Sakyi L.B."/>
            <person name="Cui X."/>
            <person name="Yuan T."/>
            <person name="Jiang B."/>
            <person name="Yang W."/>
            <person name="Lam T.T.-Y."/>
            <person name="Chang Q."/>
            <person name="Ding S."/>
            <person name="Wang X."/>
            <person name="Zhu J."/>
            <person name="Ruan X."/>
            <person name="Zhao L."/>
            <person name="Wei J."/>
            <person name="Que T."/>
            <person name="Du C."/>
            <person name="Cheng J."/>
            <person name="Dai P."/>
            <person name="Han X."/>
            <person name="Huang E."/>
            <person name="Gao Y."/>
            <person name="Liu J."/>
            <person name="Shao H."/>
            <person name="Ye R."/>
            <person name="Li L."/>
            <person name="Wei W."/>
            <person name="Wang X."/>
            <person name="Wang C."/>
            <person name="Yang T."/>
            <person name="Huo Q."/>
            <person name="Li W."/>
            <person name="Guo W."/>
            <person name="Chen H."/>
            <person name="Zhou L."/>
            <person name="Ni X."/>
            <person name="Tian J."/>
            <person name="Zhou Y."/>
            <person name="Sheng Y."/>
            <person name="Liu T."/>
            <person name="Pan Y."/>
            <person name="Xia L."/>
            <person name="Li J."/>
            <person name="Zhao F."/>
            <person name="Cao W."/>
        </authorList>
    </citation>
    <scope>NUCLEOTIDE SEQUENCE</scope>
    <source>
        <strain evidence="1">Dsil-2018</strain>
    </source>
</reference>
<dbReference type="Proteomes" id="UP000821865">
    <property type="component" value="Chromosome 4"/>
</dbReference>
<keyword evidence="2" id="KW-1185">Reference proteome</keyword>
<sequence length="395" mass="43768">MVPLKRRKLYLDPGSSGCVPKSTKWRLVTSCERLPATAAISSAPQDSPCDDPCSSESSSPEHNYVCSDASSSPEASCDEDYYDDQSQPSPIVPDETATPTTSPQPSDEQGDPQENHSGNTTAGMSHFFDAEDLGELFIEGGTLTRGDAFMLLLDVAIKHGLSWTAIESIQRLLNKLLEKKAFPESKYLFKKFCGLDMNDIVFHFYCTDCMALLVETRTLEERKELKVQCSVCQEEYVGSDLVRGGSFFVSLPLEKQLSSLLSSKTTSNAVMNTLERAPGNTMHDITDSQHYHATRTEVGMAEHDLTLTLNSDGSPIFKSSKYSIWPVQVTINELPPLLRWKNVVMPSLWYGKEHPNMTMLLQAFVKQLEKLNVSGITWTCGDRLINSKASGLSQL</sequence>
<protein>
    <submittedName>
        <fullName evidence="1">Uncharacterized protein</fullName>
    </submittedName>
</protein>
<dbReference type="EMBL" id="CM023473">
    <property type="protein sequence ID" value="KAH7953321.1"/>
    <property type="molecule type" value="Genomic_DNA"/>
</dbReference>
<comment type="caution">
    <text evidence="1">The sequence shown here is derived from an EMBL/GenBank/DDBJ whole genome shotgun (WGS) entry which is preliminary data.</text>
</comment>
<name>A0ACB8CVZ0_DERSI</name>
<accession>A0ACB8CVZ0</accession>
<evidence type="ECO:0000313" key="1">
    <source>
        <dbReference type="EMBL" id="KAH7953321.1"/>
    </source>
</evidence>